<gene>
    <name evidence="1" type="ORF">BO66DRAFT_422684</name>
</gene>
<proteinExistence type="predicted"/>
<evidence type="ECO:0000313" key="1">
    <source>
        <dbReference type="EMBL" id="RAH66725.1"/>
    </source>
</evidence>
<accession>A0ACD1GZX7</accession>
<keyword evidence="2" id="KW-1185">Reference proteome</keyword>
<name>A0ACD1GZX7_9EURO</name>
<dbReference type="EMBL" id="KZ824980">
    <property type="protein sequence ID" value="RAH66725.1"/>
    <property type="molecule type" value="Genomic_DNA"/>
</dbReference>
<reference evidence="1" key="1">
    <citation type="submission" date="2018-02" db="EMBL/GenBank/DDBJ databases">
        <title>The genomes of Aspergillus section Nigri reveals drivers in fungal speciation.</title>
        <authorList>
            <consortium name="DOE Joint Genome Institute"/>
            <person name="Vesth T.C."/>
            <person name="Nybo J."/>
            <person name="Theobald S."/>
            <person name="Brandl J."/>
            <person name="Frisvad J.C."/>
            <person name="Nielsen K.F."/>
            <person name="Lyhne E.K."/>
            <person name="Kogle M.E."/>
            <person name="Kuo A."/>
            <person name="Riley R."/>
            <person name="Clum A."/>
            <person name="Nolan M."/>
            <person name="Lipzen A."/>
            <person name="Salamov A."/>
            <person name="Henrissat B."/>
            <person name="Wiebenga A."/>
            <person name="De vries R.P."/>
            <person name="Grigoriev I.V."/>
            <person name="Mortensen U.H."/>
            <person name="Andersen M.R."/>
            <person name="Baker S.E."/>
        </authorList>
    </citation>
    <scope>NUCLEOTIDE SEQUENCE</scope>
    <source>
        <strain evidence="1">CBS 121060</strain>
    </source>
</reference>
<sequence length="645" mass="72319">MPLQGVRESCKCDALSPACSACKRAGVPCIGGGASREFPQSYVANLQARIKWLESIIRDHVPSIDLTAGPGQSSSIEGGIPHGDWNSPQQSRENRDFESPTEITDQIGLISITNGTDLRYLGPSSGLFFTKFVLAGLGKRLHANKNTTPDAKADSLAVPSDLLVPQPKELPPDSRHTRWLSQAYFDIVHLQFPILHEPSHWETIERIYADAEVTAVHEFQALMVIAIGASILSRRTRVVLSAEGYFASAMKLVDDVIKTSSVGATQCILLLQMYALNNPTSGLSLWTLHHHGLALAIELGLHRNIRRRIFWCTYTIDRLLSTLMGRPMGVVDEQCDLDYPLDVEDDQLKTEHPRPRQSNEPLTNMTSAVHLFKLARFNSEIKCVLYCVDRQYPPYTQPAVTDAETWRVDILARLRQWREDIPRHSEGSTRHHVNLLTEIKYHELVMLVLRPNPRIQNPDKASLRECFSSAITCSALYHQLYVANSLHYGWISVHSIFLCVMVMFYCVWSPQDIAEDADLDSLMRALKASSDVLSAMGEYWPEARRSRDVLDRVSIATIRRFTHHANIVKSSPVSSGSQGSTTVSSFLPSDRTTDGSYVDLPSDNHGLEAVQVTQLNIITWTDRTIPSRHYHTCIDDFSWSGLADH</sequence>
<dbReference type="Proteomes" id="UP000249661">
    <property type="component" value="Unassembled WGS sequence"/>
</dbReference>
<organism evidence="1 2">
    <name type="scientific">Aspergillus aculeatinus CBS 121060</name>
    <dbReference type="NCBI Taxonomy" id="1448322"/>
    <lineage>
        <taxon>Eukaryota</taxon>
        <taxon>Fungi</taxon>
        <taxon>Dikarya</taxon>
        <taxon>Ascomycota</taxon>
        <taxon>Pezizomycotina</taxon>
        <taxon>Eurotiomycetes</taxon>
        <taxon>Eurotiomycetidae</taxon>
        <taxon>Eurotiales</taxon>
        <taxon>Aspergillaceae</taxon>
        <taxon>Aspergillus</taxon>
        <taxon>Aspergillus subgen. Circumdati</taxon>
    </lineage>
</organism>
<protein>
    <submittedName>
        <fullName evidence="1">Uncharacterized protein</fullName>
    </submittedName>
</protein>
<evidence type="ECO:0000313" key="2">
    <source>
        <dbReference type="Proteomes" id="UP000249661"/>
    </source>
</evidence>